<dbReference type="PaxDb" id="9796-ENSECAP00000029111"/>
<evidence type="ECO:0000313" key="3">
    <source>
        <dbReference type="Proteomes" id="UP000002281"/>
    </source>
</evidence>
<gene>
    <name evidence="2" type="primary">TEX54</name>
</gene>
<reference evidence="2" key="3">
    <citation type="submission" date="2025-09" db="UniProtKB">
        <authorList>
            <consortium name="Ensembl"/>
        </authorList>
    </citation>
    <scope>IDENTIFICATION</scope>
    <source>
        <strain evidence="2">Thoroughbred</strain>
    </source>
</reference>
<protein>
    <submittedName>
        <fullName evidence="2">Testis expressed 54</fullName>
    </submittedName>
</protein>
<sequence>MGCCQDKDSHTSDEQGKESEEVEEGGTRKTPGGPRKWERGLSPRDCPGGWTGEGKAELSGLVIPAGSGRVDVDSPDQQRNRKSNESLLITVVWRRLSLFSRRGSARSTKRLSNQTQKHGCAVVEGKNEEIPEEPEKG</sequence>
<dbReference type="OMA" id="PRECERG"/>
<dbReference type="InParanoid" id="A0A3Q2H7D8"/>
<keyword evidence="3" id="KW-1185">Reference proteome</keyword>
<feature type="region of interest" description="Disordered" evidence="1">
    <location>
        <begin position="103"/>
        <end position="137"/>
    </location>
</feature>
<name>A0A3Q2H7D8_HORSE</name>
<accession>A0A3Q2H7D8</accession>
<reference evidence="2" key="2">
    <citation type="submission" date="2025-08" db="UniProtKB">
        <authorList>
            <consortium name="Ensembl"/>
        </authorList>
    </citation>
    <scope>IDENTIFICATION</scope>
    <source>
        <strain evidence="2">Thoroughbred</strain>
    </source>
</reference>
<reference evidence="2 3" key="1">
    <citation type="journal article" date="2009" name="Science">
        <title>Genome sequence, comparative analysis, and population genetics of the domestic horse.</title>
        <authorList>
            <consortium name="Broad Institute Genome Sequencing Platform"/>
            <consortium name="Broad Institute Whole Genome Assembly Team"/>
            <person name="Wade C.M."/>
            <person name="Giulotto E."/>
            <person name="Sigurdsson S."/>
            <person name="Zoli M."/>
            <person name="Gnerre S."/>
            <person name="Imsland F."/>
            <person name="Lear T.L."/>
            <person name="Adelson D.L."/>
            <person name="Bailey E."/>
            <person name="Bellone R.R."/>
            <person name="Bloecker H."/>
            <person name="Distl O."/>
            <person name="Edgar R.C."/>
            <person name="Garber M."/>
            <person name="Leeb T."/>
            <person name="Mauceli E."/>
            <person name="MacLeod J.N."/>
            <person name="Penedo M.C.T."/>
            <person name="Raison J.M."/>
            <person name="Sharpe T."/>
            <person name="Vogel J."/>
            <person name="Andersson L."/>
            <person name="Antczak D.F."/>
            <person name="Biagi T."/>
            <person name="Binns M.M."/>
            <person name="Chowdhary B.P."/>
            <person name="Coleman S.J."/>
            <person name="Della Valle G."/>
            <person name="Fryc S."/>
            <person name="Guerin G."/>
            <person name="Hasegawa T."/>
            <person name="Hill E.W."/>
            <person name="Jurka J."/>
            <person name="Kiialainen A."/>
            <person name="Lindgren G."/>
            <person name="Liu J."/>
            <person name="Magnani E."/>
            <person name="Mickelson J.R."/>
            <person name="Murray J."/>
            <person name="Nergadze S.G."/>
            <person name="Onofrio R."/>
            <person name="Pedroni S."/>
            <person name="Piras M.F."/>
            <person name="Raudsepp T."/>
            <person name="Rocchi M."/>
            <person name="Roeed K.H."/>
            <person name="Ryder O.A."/>
            <person name="Searle S."/>
            <person name="Skow L."/>
            <person name="Swinburne J.E."/>
            <person name="Syvaenen A.C."/>
            <person name="Tozaki T."/>
            <person name="Valberg S.J."/>
            <person name="Vaudin M."/>
            <person name="White J.R."/>
            <person name="Zody M.C."/>
            <person name="Lander E.S."/>
            <person name="Lindblad-Toh K."/>
        </authorList>
    </citation>
    <scope>NUCLEOTIDE SEQUENCE [LARGE SCALE GENOMIC DNA]</scope>
    <source>
        <strain evidence="2 3">Thoroughbred</strain>
    </source>
</reference>
<proteinExistence type="predicted"/>
<evidence type="ECO:0000313" key="2">
    <source>
        <dbReference type="Ensembl" id="ENSECAP00000029111.1"/>
    </source>
</evidence>
<organism evidence="2 3">
    <name type="scientific">Equus caballus</name>
    <name type="common">Horse</name>
    <dbReference type="NCBI Taxonomy" id="9796"/>
    <lineage>
        <taxon>Eukaryota</taxon>
        <taxon>Metazoa</taxon>
        <taxon>Chordata</taxon>
        <taxon>Craniata</taxon>
        <taxon>Vertebrata</taxon>
        <taxon>Euteleostomi</taxon>
        <taxon>Mammalia</taxon>
        <taxon>Eutheria</taxon>
        <taxon>Laurasiatheria</taxon>
        <taxon>Perissodactyla</taxon>
        <taxon>Equidae</taxon>
        <taxon>Equus</taxon>
    </lineage>
</organism>
<dbReference type="Proteomes" id="UP000002281">
    <property type="component" value="Chromosome 12"/>
</dbReference>
<dbReference type="Ensembl" id="ENSECAT00000065343.2">
    <property type="protein sequence ID" value="ENSECAP00000029111.1"/>
    <property type="gene ID" value="ENSECAG00000028010.2"/>
</dbReference>
<evidence type="ECO:0000256" key="1">
    <source>
        <dbReference type="SAM" id="MobiDB-lite"/>
    </source>
</evidence>
<feature type="compositionally biased region" description="Basic and acidic residues" evidence="1">
    <location>
        <begin position="70"/>
        <end position="84"/>
    </location>
</feature>
<dbReference type="GeneTree" id="ENSGT00700000106100"/>
<dbReference type="AlphaFoldDB" id="A0A3Q2H7D8"/>
<feature type="compositionally biased region" description="Basic and acidic residues" evidence="1">
    <location>
        <begin position="1"/>
        <end position="19"/>
    </location>
</feature>
<dbReference type="Bgee" id="ENSECAG00000028010">
    <property type="expression patterns" value="Expressed in testis and 13 other cell types or tissues"/>
</dbReference>
<feature type="region of interest" description="Disordered" evidence="1">
    <location>
        <begin position="1"/>
        <end position="84"/>
    </location>
</feature>
<feature type="compositionally biased region" description="Basic and acidic residues" evidence="1">
    <location>
        <begin position="125"/>
        <end position="137"/>
    </location>
</feature>